<evidence type="ECO:0000256" key="2">
    <source>
        <dbReference type="ARBA" id="ARBA00004141"/>
    </source>
</evidence>
<comment type="cofactor">
    <cofactor evidence="1">
        <name>heme b</name>
        <dbReference type="ChEBI" id="CHEBI:60344"/>
    </cofactor>
</comment>
<dbReference type="EMBL" id="JADAQX010000452">
    <property type="protein sequence ID" value="KAF8820190.1"/>
    <property type="molecule type" value="Genomic_DNA"/>
</dbReference>
<dbReference type="PANTHER" id="PTHR23289:SF2">
    <property type="entry name" value="CYTOCHROME C OXIDASE ASSEMBLY PROTEIN COX15 HOMOLOG"/>
    <property type="match status" value="1"/>
</dbReference>
<accession>A0ABQ7J870</accession>
<evidence type="ECO:0000256" key="9">
    <source>
        <dbReference type="ARBA" id="ARBA00023136"/>
    </source>
</evidence>
<keyword evidence="5 12" id="KW-1133">Transmembrane helix</keyword>
<name>A0ABQ7J870_9APIC</name>
<gene>
    <name evidence="13" type="ORF">IE077_003455</name>
</gene>
<dbReference type="InterPro" id="IPR003780">
    <property type="entry name" value="COX15/CtaA_fam"/>
</dbReference>
<dbReference type="Proteomes" id="UP000823046">
    <property type="component" value="Unassembled WGS sequence"/>
</dbReference>
<evidence type="ECO:0000256" key="6">
    <source>
        <dbReference type="ARBA" id="ARBA00023002"/>
    </source>
</evidence>
<keyword evidence="7" id="KW-0408">Iron</keyword>
<keyword evidence="9 12" id="KW-0472">Membrane</keyword>
<evidence type="ECO:0000256" key="4">
    <source>
        <dbReference type="ARBA" id="ARBA00022723"/>
    </source>
</evidence>
<comment type="caution">
    <text evidence="13">The sequence shown here is derived from an EMBL/GenBank/DDBJ whole genome shotgun (WGS) entry which is preliminary data.</text>
</comment>
<evidence type="ECO:0000256" key="3">
    <source>
        <dbReference type="ARBA" id="ARBA00022692"/>
    </source>
</evidence>
<evidence type="ECO:0000256" key="10">
    <source>
        <dbReference type="ARBA" id="ARBA00044501"/>
    </source>
</evidence>
<feature type="transmembrane region" description="Helical" evidence="12">
    <location>
        <begin position="132"/>
        <end position="152"/>
    </location>
</feature>
<sequence>MAPFSRLMPKPLSAAFSDAAASFKFFFHCRLNRFWLPIHIKAQGASFSSPTPLLSSKKVCSGGVVANLLQVPLSHTSTVKIWSTLYPASVITNSRYFSTAEKQKDLKSPTGPNADVSEELSRLVEPAFSRSIGYWLLASCGMVLGMVSLGGYTRLSGSGLSMTDWKIQGSKLPNTEEQWQLEFGKYKVGFWLEWYSTFHNNEMEESPEYKALNFGMPLNEFKQIYFIEWLHRMMGRLTGGVFIAGVVYYGLRRAFKLPFALRMSGE</sequence>
<keyword evidence="3 12" id="KW-0812">Transmembrane</keyword>
<evidence type="ECO:0000256" key="12">
    <source>
        <dbReference type="SAM" id="Phobius"/>
    </source>
</evidence>
<dbReference type="InterPro" id="IPR023754">
    <property type="entry name" value="HemeA_Synthase_type2"/>
</dbReference>
<comment type="pathway">
    <text evidence="10">Porphyrin-containing compound metabolism; heme A biosynthesis; heme A from heme O: step 1/1.</text>
</comment>
<evidence type="ECO:0000256" key="11">
    <source>
        <dbReference type="ARBA" id="ARBA00048044"/>
    </source>
</evidence>
<evidence type="ECO:0000256" key="7">
    <source>
        <dbReference type="ARBA" id="ARBA00023004"/>
    </source>
</evidence>
<keyword evidence="14" id="KW-1185">Reference proteome</keyword>
<comment type="subcellular location">
    <subcellularLocation>
        <location evidence="2">Membrane</location>
        <topology evidence="2">Multi-pass membrane protein</topology>
    </subcellularLocation>
</comment>
<keyword evidence="6" id="KW-0560">Oxidoreductase</keyword>
<evidence type="ECO:0000313" key="13">
    <source>
        <dbReference type="EMBL" id="KAF8820190.1"/>
    </source>
</evidence>
<evidence type="ECO:0000256" key="1">
    <source>
        <dbReference type="ARBA" id="ARBA00001970"/>
    </source>
</evidence>
<keyword evidence="8" id="KW-0350">Heme biosynthesis</keyword>
<reference evidence="13 14" key="1">
    <citation type="journal article" date="2020" name="bioRxiv">
        <title>Metabolic contributions of an alphaproteobacterial endosymbiont in the apicomplexan Cardiosporidium cionae.</title>
        <authorList>
            <person name="Hunter E.S."/>
            <person name="Paight C.J."/>
            <person name="Lane C.E."/>
        </authorList>
    </citation>
    <scope>NUCLEOTIDE SEQUENCE [LARGE SCALE GENOMIC DNA]</scope>
    <source>
        <strain evidence="13">ESH_2018</strain>
    </source>
</reference>
<evidence type="ECO:0000313" key="14">
    <source>
        <dbReference type="Proteomes" id="UP000823046"/>
    </source>
</evidence>
<protein>
    <submittedName>
        <fullName evidence="13">Cytochrome C oxidase assembly factor COX15</fullName>
    </submittedName>
</protein>
<proteinExistence type="predicted"/>
<evidence type="ECO:0000256" key="8">
    <source>
        <dbReference type="ARBA" id="ARBA00023133"/>
    </source>
</evidence>
<organism evidence="13 14">
    <name type="scientific">Cardiosporidium cionae</name>
    <dbReference type="NCBI Taxonomy" id="476202"/>
    <lineage>
        <taxon>Eukaryota</taxon>
        <taxon>Sar</taxon>
        <taxon>Alveolata</taxon>
        <taxon>Apicomplexa</taxon>
        <taxon>Aconoidasida</taxon>
        <taxon>Nephromycida</taxon>
        <taxon>Cardiosporidium</taxon>
    </lineage>
</organism>
<keyword evidence="4" id="KW-0479">Metal-binding</keyword>
<dbReference type="Pfam" id="PF02628">
    <property type="entry name" value="COX15-CtaA"/>
    <property type="match status" value="2"/>
</dbReference>
<dbReference type="PANTHER" id="PTHR23289">
    <property type="entry name" value="CYTOCHROME C OXIDASE ASSEMBLY PROTEIN COX15"/>
    <property type="match status" value="1"/>
</dbReference>
<comment type="catalytic activity">
    <reaction evidence="11">
        <text>Fe(II)-heme o + 2 A + H2O = Fe(II)-heme a + 2 AH2</text>
        <dbReference type="Rhea" id="RHEA:63388"/>
        <dbReference type="ChEBI" id="CHEBI:13193"/>
        <dbReference type="ChEBI" id="CHEBI:15377"/>
        <dbReference type="ChEBI" id="CHEBI:17499"/>
        <dbReference type="ChEBI" id="CHEBI:60530"/>
        <dbReference type="ChEBI" id="CHEBI:61715"/>
        <dbReference type="EC" id="1.17.99.9"/>
    </reaction>
    <physiologicalReaction direction="left-to-right" evidence="11">
        <dbReference type="Rhea" id="RHEA:63389"/>
    </physiologicalReaction>
</comment>
<evidence type="ECO:0000256" key="5">
    <source>
        <dbReference type="ARBA" id="ARBA00022989"/>
    </source>
</evidence>
<feature type="transmembrane region" description="Helical" evidence="12">
    <location>
        <begin position="233"/>
        <end position="251"/>
    </location>
</feature>